<dbReference type="PROSITE" id="PS50222">
    <property type="entry name" value="EF_HAND_2"/>
    <property type="match status" value="4"/>
</dbReference>
<sequence>MLGIDTQYKLKEFFQTVAEAELQVERQRQLLATLVDFEPYAAFQRVNRNGDDVITPLEVYTFLRDNDVKYVALKECELLVKYFDLDSDRGLKYSEFMQVMLPCDDMYLRSAATQRPNYKIGRYDRLPLTVERELTNLLERELAYHTRVERLKQELHLRYDWTNRAAFETVDTTRDHSLNSRNIQSFLRLNGFYATDQEIVAIIRRLDVDADQRITYDEFIEAVRPQSTGLGDSSSSLAEERKERSPLRDSHASRLHESSYLGASQLSTSSYKPSVSPSRYGQASELRGSLASPSRRSDVTRDILSRSQNKEFSSPSRLGSSTLGASKRQSPLKQDDEEELVRAFKEQISLEKELEDAKIRLASQPDFNLMDAFQMLDRTVKGWVTASEIVDVLQDLGTYANRDNVYLFTRRYDKDSDGRVLYSDFCDAFTPKSSAHSITLNSRGAYYLHHSYPKNEYFTRDTRDLFLRTFKVHFSVEESAELLRKRLGRRPYFSAHDAFTAVDTDRNGYLTRDEFKNILRDNGFYATDSEVSILIDRYDRNRDGRISYSEFIDEILPKSPSRR</sequence>
<evidence type="ECO:0000256" key="4">
    <source>
        <dbReference type="SAM" id="MobiDB-lite"/>
    </source>
</evidence>
<feature type="compositionally biased region" description="Polar residues" evidence="4">
    <location>
        <begin position="305"/>
        <end position="332"/>
    </location>
</feature>
<proteinExistence type="predicted"/>
<feature type="domain" description="EF-hand" evidence="5">
    <location>
        <begin position="526"/>
        <end position="561"/>
    </location>
</feature>
<dbReference type="InterPro" id="IPR018247">
    <property type="entry name" value="EF_Hand_1_Ca_BS"/>
</dbReference>
<dbReference type="PROSITE" id="PS00018">
    <property type="entry name" value="EF_HAND_1"/>
    <property type="match status" value="3"/>
</dbReference>
<dbReference type="AlphaFoldDB" id="A0A078B3Y5"/>
<evidence type="ECO:0000259" key="5">
    <source>
        <dbReference type="PROSITE" id="PS50222"/>
    </source>
</evidence>
<dbReference type="OrthoDB" id="311026at2759"/>
<dbReference type="InterPro" id="IPR011992">
    <property type="entry name" value="EF-hand-dom_pair"/>
</dbReference>
<protein>
    <submittedName>
        <fullName evidence="6">Ef hand family protein</fullName>
    </submittedName>
</protein>
<evidence type="ECO:0000256" key="3">
    <source>
        <dbReference type="ARBA" id="ARBA00022837"/>
    </source>
</evidence>
<evidence type="ECO:0000313" key="6">
    <source>
        <dbReference type="EMBL" id="CDW89204.1"/>
    </source>
</evidence>
<accession>A0A078B3Y5</accession>
<dbReference type="OMA" id="QMIISER"/>
<dbReference type="PANTHER" id="PTHR34524:SF6">
    <property type="entry name" value="CALCYPHOSINE LIKE"/>
    <property type="match status" value="1"/>
</dbReference>
<keyword evidence="1" id="KW-0479">Metal-binding</keyword>
<dbReference type="Gene3D" id="1.10.238.10">
    <property type="entry name" value="EF-hand"/>
    <property type="match status" value="4"/>
</dbReference>
<dbReference type="SMART" id="SM00054">
    <property type="entry name" value="EFh"/>
    <property type="match status" value="5"/>
</dbReference>
<dbReference type="Pfam" id="PF13499">
    <property type="entry name" value="EF-hand_7"/>
    <property type="match status" value="3"/>
</dbReference>
<evidence type="ECO:0000256" key="2">
    <source>
        <dbReference type="ARBA" id="ARBA00022737"/>
    </source>
</evidence>
<dbReference type="EMBL" id="CCKQ01017341">
    <property type="protein sequence ID" value="CDW89204.1"/>
    <property type="molecule type" value="Genomic_DNA"/>
</dbReference>
<dbReference type="Proteomes" id="UP000039865">
    <property type="component" value="Unassembled WGS sequence"/>
</dbReference>
<feature type="compositionally biased region" description="Polar residues" evidence="4">
    <location>
        <begin position="227"/>
        <end position="237"/>
    </location>
</feature>
<keyword evidence="3" id="KW-0106">Calcium</keyword>
<dbReference type="PANTHER" id="PTHR34524">
    <property type="entry name" value="CALCYPHOSIN"/>
    <property type="match status" value="1"/>
</dbReference>
<feature type="compositionally biased region" description="Basic and acidic residues" evidence="4">
    <location>
        <begin position="238"/>
        <end position="257"/>
    </location>
</feature>
<feature type="compositionally biased region" description="Basic and acidic residues" evidence="4">
    <location>
        <begin position="295"/>
        <end position="304"/>
    </location>
</feature>
<gene>
    <name evidence="6" type="primary">Contig6564.g7022</name>
    <name evidence="6" type="ORF">STYLEM_18335</name>
</gene>
<feature type="domain" description="EF-hand" evidence="5">
    <location>
        <begin position="490"/>
        <end position="525"/>
    </location>
</feature>
<reference evidence="6 7" key="1">
    <citation type="submission" date="2014-06" db="EMBL/GenBank/DDBJ databases">
        <authorList>
            <person name="Swart Estienne"/>
        </authorList>
    </citation>
    <scope>NUCLEOTIDE SEQUENCE [LARGE SCALE GENOMIC DNA]</scope>
    <source>
        <strain evidence="6 7">130c</strain>
    </source>
</reference>
<name>A0A078B3Y5_STYLE</name>
<dbReference type="InParanoid" id="A0A078B3Y5"/>
<feature type="domain" description="EF-hand" evidence="5">
    <location>
        <begin position="194"/>
        <end position="229"/>
    </location>
</feature>
<dbReference type="CDD" id="cd00051">
    <property type="entry name" value="EFh"/>
    <property type="match status" value="2"/>
</dbReference>
<dbReference type="GO" id="GO:0005509">
    <property type="term" value="F:calcium ion binding"/>
    <property type="evidence" value="ECO:0007669"/>
    <property type="project" value="InterPro"/>
</dbReference>
<feature type="domain" description="EF-hand" evidence="5">
    <location>
        <begin position="364"/>
        <end position="399"/>
    </location>
</feature>
<keyword evidence="2" id="KW-0677">Repeat</keyword>
<dbReference type="InterPro" id="IPR002048">
    <property type="entry name" value="EF_hand_dom"/>
</dbReference>
<evidence type="ECO:0000256" key="1">
    <source>
        <dbReference type="ARBA" id="ARBA00022723"/>
    </source>
</evidence>
<keyword evidence="7" id="KW-1185">Reference proteome</keyword>
<dbReference type="SUPFAM" id="SSF47473">
    <property type="entry name" value="EF-hand"/>
    <property type="match status" value="2"/>
</dbReference>
<dbReference type="InterPro" id="IPR051581">
    <property type="entry name" value="Ca-bind"/>
</dbReference>
<organism evidence="6 7">
    <name type="scientific">Stylonychia lemnae</name>
    <name type="common">Ciliate</name>
    <dbReference type="NCBI Taxonomy" id="5949"/>
    <lineage>
        <taxon>Eukaryota</taxon>
        <taxon>Sar</taxon>
        <taxon>Alveolata</taxon>
        <taxon>Ciliophora</taxon>
        <taxon>Intramacronucleata</taxon>
        <taxon>Spirotrichea</taxon>
        <taxon>Stichotrichia</taxon>
        <taxon>Sporadotrichida</taxon>
        <taxon>Oxytrichidae</taxon>
        <taxon>Stylonychinae</taxon>
        <taxon>Stylonychia</taxon>
    </lineage>
</organism>
<evidence type="ECO:0000313" key="7">
    <source>
        <dbReference type="Proteomes" id="UP000039865"/>
    </source>
</evidence>
<feature type="compositionally biased region" description="Low complexity" evidence="4">
    <location>
        <begin position="267"/>
        <end position="278"/>
    </location>
</feature>
<feature type="region of interest" description="Disordered" evidence="4">
    <location>
        <begin position="227"/>
        <end position="337"/>
    </location>
</feature>